<dbReference type="EMBL" id="LN733311">
    <property type="protein sequence ID" value="CEP16786.1"/>
    <property type="molecule type" value="Genomic_DNA"/>
</dbReference>
<dbReference type="SMART" id="SM00343">
    <property type="entry name" value="ZnF_C2HC"/>
    <property type="match status" value="2"/>
</dbReference>
<dbReference type="InterPro" id="IPR021109">
    <property type="entry name" value="Peptidase_aspartic_dom_sf"/>
</dbReference>
<reference evidence="4 5" key="1">
    <citation type="submission" date="2014-09" db="EMBL/GenBank/DDBJ databases">
        <authorList>
            <person name="Ellenberger Sabrina"/>
        </authorList>
    </citation>
    <scope>NUCLEOTIDE SEQUENCE [LARGE SCALE GENOMIC DNA]</scope>
    <source>
        <strain evidence="4 5">CBS 412.66</strain>
    </source>
</reference>
<dbReference type="GO" id="GO:0003676">
    <property type="term" value="F:nucleic acid binding"/>
    <property type="evidence" value="ECO:0007669"/>
    <property type="project" value="InterPro"/>
</dbReference>
<proteinExistence type="predicted"/>
<dbReference type="PROSITE" id="PS50158">
    <property type="entry name" value="ZF_CCHC"/>
    <property type="match status" value="1"/>
</dbReference>
<dbReference type="CDD" id="cd00303">
    <property type="entry name" value="retropepsin_like"/>
    <property type="match status" value="1"/>
</dbReference>
<dbReference type="Gene3D" id="4.10.60.10">
    <property type="entry name" value="Zinc finger, CCHC-type"/>
    <property type="match status" value="1"/>
</dbReference>
<dbReference type="Proteomes" id="UP000054107">
    <property type="component" value="Unassembled WGS sequence"/>
</dbReference>
<protein>
    <recommendedName>
        <fullName evidence="3">CCHC-type domain-containing protein</fullName>
    </recommendedName>
</protein>
<keyword evidence="1" id="KW-0862">Zinc</keyword>
<dbReference type="OrthoDB" id="2235777at2759"/>
<dbReference type="Pfam" id="PF13650">
    <property type="entry name" value="Asp_protease_2"/>
    <property type="match status" value="1"/>
</dbReference>
<feature type="region of interest" description="Disordered" evidence="2">
    <location>
        <begin position="28"/>
        <end position="49"/>
    </location>
</feature>
<dbReference type="InterPro" id="IPR036875">
    <property type="entry name" value="Znf_CCHC_sf"/>
</dbReference>
<evidence type="ECO:0000313" key="4">
    <source>
        <dbReference type="EMBL" id="CEP16786.1"/>
    </source>
</evidence>
<dbReference type="STRING" id="35722.A0A0B7NE54"/>
<dbReference type="AlphaFoldDB" id="A0A0B7NE54"/>
<dbReference type="Gene3D" id="2.40.70.10">
    <property type="entry name" value="Acid Proteases"/>
    <property type="match status" value="1"/>
</dbReference>
<keyword evidence="1" id="KW-0863">Zinc-finger</keyword>
<sequence length="649" mass="73083">MKQGKKINEYIERFESKRNAYQTEVVKRKLVNQDTKPDTSGTGVSTSSSEAKDEDVIELIITETGFLKYFIKGITDKGMKRFVKSRKNPSLQSLYEVLRNIYDESDSEYDSESSNSSSGTDSEDEQKKPPLASKSAKSKDIKNNKAYDMEDLNVQFKNMALMIVEEIRKGHSNSTGQAEPPKKKKVNCYNCQQEDHIAQNCKNPCKLCKSTEHVHFQCPQYQSRRWVPAFFQGSANQLSSQSESMLIEEDVLMAEKRKIAEVSNGESSQPRVKRPPVLLGTDAEMEEPSPSRAAVNIEPVPQLVDPPATKYIAVPQKIPAHPLLPMEQPGDRACKALNEVERIVNRIVNEAVIPMSYSDVAAISPAARSKIKQTLTKPQMTQKAKEKQSLNDQAQVLIGEPNLNVPKGKSAPRTYGSVNGRECELLLDGGCTSYIVSLDFLRSLGVTQLEQTNASVMLGDGKTRDCICVARDLRLRVGNSALISVNALCFDVEDNHQVSSILALSKYYNIGTDWATHYWYIKTKEAVLPLDVHYVKNHTRESPFSDDEQPVDEDISVYSEEEELMNQDSSEEGYLIMEASDEEDENIKPTYGPIEDPEKRLGRLIESILDQDNITIRDKEQLIYLIEEFKDCFGTDYMHIVVSKYVLPV</sequence>
<dbReference type="GO" id="GO:0008270">
    <property type="term" value="F:zinc ion binding"/>
    <property type="evidence" value="ECO:0007669"/>
    <property type="project" value="UniProtKB-KW"/>
</dbReference>
<evidence type="ECO:0000256" key="1">
    <source>
        <dbReference type="PROSITE-ProRule" id="PRU00047"/>
    </source>
</evidence>
<feature type="compositionally biased region" description="Low complexity" evidence="2">
    <location>
        <begin position="39"/>
        <end position="49"/>
    </location>
</feature>
<accession>A0A0B7NE54</accession>
<keyword evidence="5" id="KW-1185">Reference proteome</keyword>
<evidence type="ECO:0000313" key="5">
    <source>
        <dbReference type="Proteomes" id="UP000054107"/>
    </source>
</evidence>
<dbReference type="InterPro" id="IPR001878">
    <property type="entry name" value="Znf_CCHC"/>
</dbReference>
<name>A0A0B7NE54_9FUNG</name>
<feature type="region of interest" description="Disordered" evidence="2">
    <location>
        <begin position="105"/>
        <end position="140"/>
    </location>
</feature>
<dbReference type="Pfam" id="PF00098">
    <property type="entry name" value="zf-CCHC"/>
    <property type="match status" value="1"/>
</dbReference>
<organism evidence="4 5">
    <name type="scientific">Parasitella parasitica</name>
    <dbReference type="NCBI Taxonomy" id="35722"/>
    <lineage>
        <taxon>Eukaryota</taxon>
        <taxon>Fungi</taxon>
        <taxon>Fungi incertae sedis</taxon>
        <taxon>Mucoromycota</taxon>
        <taxon>Mucoromycotina</taxon>
        <taxon>Mucoromycetes</taxon>
        <taxon>Mucorales</taxon>
        <taxon>Mucorineae</taxon>
        <taxon>Mucoraceae</taxon>
        <taxon>Parasitella</taxon>
    </lineage>
</organism>
<dbReference type="SUPFAM" id="SSF57756">
    <property type="entry name" value="Retrovirus zinc finger-like domains"/>
    <property type="match status" value="1"/>
</dbReference>
<feature type="domain" description="CCHC-type" evidence="3">
    <location>
        <begin position="188"/>
        <end position="203"/>
    </location>
</feature>
<gene>
    <name evidence="4" type="primary">PARPA_11063.1 scaffold 42475</name>
</gene>
<evidence type="ECO:0000256" key="2">
    <source>
        <dbReference type="SAM" id="MobiDB-lite"/>
    </source>
</evidence>
<keyword evidence="1" id="KW-0479">Metal-binding</keyword>
<evidence type="ECO:0000259" key="3">
    <source>
        <dbReference type="PROSITE" id="PS50158"/>
    </source>
</evidence>